<name>A0A8C7JT67_ONCKI</name>
<feature type="domain" description="BTB" evidence="4">
    <location>
        <begin position="32"/>
        <end position="99"/>
    </location>
</feature>
<sequence length="633" mass="70557">MISNGYLIFEDETFLDSTVAKMNALRKSGQFCDVRLQVCGHELMAHRAVLACCSPYLFEIFNSDIEAHGVSHVTFEDLDPEAVEILLNYAYTAQLKADKALVKEVYSAAKRLKMERVKQICGDYLLSKMDSQTAISFRNFASCMGDGRMLAKIDAYIQEHLLEVSEQEDFLKLPRLKLEVMLEDSLSLPSNGKLYNKVLNWVQRSLWENGGQLDRLMEEVQTLYYSADHKLLDGALIIEEHGVFGVGAEDHIQFVQVHNPPLSWRQLSSSSSGSTSPPGSSSNTPCRREWKYIASEKTTNNTYLCLAVLDGVLCVIFLHGRSSPQSSPSATPCLMKSLSFEAQPEELEEHPLTTMHYARSGLGTATLHGRLIAAGGYNREECLRTVECYDPKDDRWTFTAPMRTPRARFQMAVLMGQLYVMGGSNGHSDELSCGETYDPHTDTWAQVPELRTNRCNAGVCSLNNKLFVVGGSDPCGQKGLKNCDAFDPVTKTWNNCAPLNIRRHQAAVCELDGFMYVIGGAESWNCLNTVERYNPENNTWTLISPMNVARRGAGVAVYAGKLFVVGGFDGSHALRCVEVYDPARNEWRMLGSMTVARSNAGVAVMPTFNTHLVQFSLFCCCKVVLFSEEKLLF</sequence>
<dbReference type="SMART" id="SM00875">
    <property type="entry name" value="BACK"/>
    <property type="match status" value="1"/>
</dbReference>
<dbReference type="Pfam" id="PF07707">
    <property type="entry name" value="BACK"/>
    <property type="match status" value="1"/>
</dbReference>
<dbReference type="InterPro" id="IPR017096">
    <property type="entry name" value="BTB-kelch_protein"/>
</dbReference>
<feature type="compositionally biased region" description="Low complexity" evidence="3">
    <location>
        <begin position="268"/>
        <end position="282"/>
    </location>
</feature>
<dbReference type="SMART" id="SM00225">
    <property type="entry name" value="BTB"/>
    <property type="match status" value="1"/>
</dbReference>
<dbReference type="PANTHER" id="PTHR24412">
    <property type="entry name" value="KELCH PROTEIN"/>
    <property type="match status" value="1"/>
</dbReference>
<dbReference type="InterPro" id="IPR011705">
    <property type="entry name" value="BACK"/>
</dbReference>
<dbReference type="Gene3D" id="1.25.40.420">
    <property type="match status" value="1"/>
</dbReference>
<protein>
    <submittedName>
        <fullName evidence="5">Influenza virus NS1A binding protein a</fullName>
    </submittedName>
</protein>
<evidence type="ECO:0000256" key="3">
    <source>
        <dbReference type="SAM" id="MobiDB-lite"/>
    </source>
</evidence>
<dbReference type="PIRSF" id="PIRSF037037">
    <property type="entry name" value="Kelch-like_protein_gigaxonin"/>
    <property type="match status" value="1"/>
</dbReference>
<evidence type="ECO:0000259" key="4">
    <source>
        <dbReference type="PROSITE" id="PS50097"/>
    </source>
</evidence>
<dbReference type="Pfam" id="PF01344">
    <property type="entry name" value="Kelch_1"/>
    <property type="match status" value="2"/>
</dbReference>
<reference evidence="5" key="1">
    <citation type="submission" date="2025-08" db="UniProtKB">
        <authorList>
            <consortium name="Ensembl"/>
        </authorList>
    </citation>
    <scope>IDENTIFICATION</scope>
</reference>
<dbReference type="Pfam" id="PF24681">
    <property type="entry name" value="Kelch_KLHDC2_KLHL20_DRC7"/>
    <property type="match status" value="1"/>
</dbReference>
<dbReference type="AlphaFoldDB" id="A0A8C7JT67"/>
<accession>A0A8C7JT67</accession>
<dbReference type="SUPFAM" id="SSF54695">
    <property type="entry name" value="POZ domain"/>
    <property type="match status" value="1"/>
</dbReference>
<dbReference type="CDD" id="cd18306">
    <property type="entry name" value="BTB_POZ_NS1BP"/>
    <property type="match status" value="1"/>
</dbReference>
<evidence type="ECO:0000313" key="6">
    <source>
        <dbReference type="Proteomes" id="UP000694557"/>
    </source>
</evidence>
<evidence type="ECO:0000256" key="2">
    <source>
        <dbReference type="ARBA" id="ARBA00022737"/>
    </source>
</evidence>
<dbReference type="Pfam" id="PF00651">
    <property type="entry name" value="BTB"/>
    <property type="match status" value="1"/>
</dbReference>
<dbReference type="Gene3D" id="2.120.10.80">
    <property type="entry name" value="Kelch-type beta propeller"/>
    <property type="match status" value="2"/>
</dbReference>
<dbReference type="PROSITE" id="PS50097">
    <property type="entry name" value="BTB"/>
    <property type="match status" value="1"/>
</dbReference>
<dbReference type="Ensembl" id="ENSOKIT00005098318.1">
    <property type="protein sequence ID" value="ENSOKIP00005092029.1"/>
    <property type="gene ID" value="ENSOKIG00005039893.1"/>
</dbReference>
<dbReference type="Gene3D" id="3.30.710.10">
    <property type="entry name" value="Potassium Channel Kv1.1, Chain A"/>
    <property type="match status" value="1"/>
</dbReference>
<dbReference type="SUPFAM" id="SSF50965">
    <property type="entry name" value="Galactose oxidase, central domain"/>
    <property type="match status" value="1"/>
</dbReference>
<reference evidence="5" key="2">
    <citation type="submission" date="2025-09" db="UniProtKB">
        <authorList>
            <consortium name="Ensembl"/>
        </authorList>
    </citation>
    <scope>IDENTIFICATION</scope>
</reference>
<keyword evidence="2" id="KW-0677">Repeat</keyword>
<dbReference type="InterPro" id="IPR015915">
    <property type="entry name" value="Kelch-typ_b-propeller"/>
</dbReference>
<keyword evidence="1" id="KW-0880">Kelch repeat</keyword>
<keyword evidence="6" id="KW-1185">Reference proteome</keyword>
<dbReference type="InterPro" id="IPR006652">
    <property type="entry name" value="Kelch_1"/>
</dbReference>
<evidence type="ECO:0000256" key="1">
    <source>
        <dbReference type="ARBA" id="ARBA00022441"/>
    </source>
</evidence>
<dbReference type="CDD" id="cd18502">
    <property type="entry name" value="BACK_NS1BP_IVNS1ABP"/>
    <property type="match status" value="1"/>
</dbReference>
<dbReference type="GeneTree" id="ENSGT00940000155635"/>
<organism evidence="5 6">
    <name type="scientific">Oncorhynchus kisutch</name>
    <name type="common">Coho salmon</name>
    <name type="synonym">Salmo kisutch</name>
    <dbReference type="NCBI Taxonomy" id="8019"/>
    <lineage>
        <taxon>Eukaryota</taxon>
        <taxon>Metazoa</taxon>
        <taxon>Chordata</taxon>
        <taxon>Craniata</taxon>
        <taxon>Vertebrata</taxon>
        <taxon>Euteleostomi</taxon>
        <taxon>Actinopterygii</taxon>
        <taxon>Neopterygii</taxon>
        <taxon>Teleostei</taxon>
        <taxon>Protacanthopterygii</taxon>
        <taxon>Salmoniformes</taxon>
        <taxon>Salmonidae</taxon>
        <taxon>Salmoninae</taxon>
        <taxon>Oncorhynchus</taxon>
    </lineage>
</organism>
<dbReference type="Proteomes" id="UP000694557">
    <property type="component" value="Unassembled WGS sequence"/>
</dbReference>
<proteinExistence type="predicted"/>
<dbReference type="InterPro" id="IPR011333">
    <property type="entry name" value="SKP1/BTB/POZ_sf"/>
</dbReference>
<dbReference type="PANTHER" id="PTHR24412:SF396">
    <property type="entry name" value="INFLUENZA VIRUS NS1A-BINDING PROTEIN"/>
    <property type="match status" value="1"/>
</dbReference>
<gene>
    <name evidence="5" type="primary">IVNS1ABP</name>
    <name evidence="5" type="synonym">ivns1abpa</name>
</gene>
<evidence type="ECO:0000313" key="5">
    <source>
        <dbReference type="Ensembl" id="ENSOKIP00005092029.1"/>
    </source>
</evidence>
<dbReference type="InterPro" id="IPR000210">
    <property type="entry name" value="BTB/POZ_dom"/>
</dbReference>
<feature type="region of interest" description="Disordered" evidence="3">
    <location>
        <begin position="265"/>
        <end position="286"/>
    </location>
</feature>
<dbReference type="InterPro" id="IPR011043">
    <property type="entry name" value="Gal_Oxase/kelch_b-propeller"/>
</dbReference>
<dbReference type="SMART" id="SM00612">
    <property type="entry name" value="Kelch"/>
    <property type="match status" value="5"/>
</dbReference>